<protein>
    <submittedName>
        <fullName evidence="1">3D domain-containing protein</fullName>
    </submittedName>
</protein>
<dbReference type="EMBL" id="JBJURJ010000022">
    <property type="protein sequence ID" value="MFM9331785.1"/>
    <property type="molecule type" value="Genomic_DNA"/>
</dbReference>
<proteinExistence type="predicted"/>
<dbReference type="Proteomes" id="UP001631969">
    <property type="component" value="Unassembled WGS sequence"/>
</dbReference>
<keyword evidence="2" id="KW-1185">Reference proteome</keyword>
<reference evidence="1" key="1">
    <citation type="submission" date="2024-12" db="EMBL/GenBank/DDBJ databases">
        <authorList>
            <person name="Wu N."/>
        </authorList>
    </citation>
    <scope>NUCLEOTIDE SEQUENCE</scope>
    <source>
        <strain evidence="1">P15</strain>
    </source>
</reference>
<gene>
    <name evidence="1" type="ORF">ACI1P1_26145</name>
</gene>
<comment type="caution">
    <text evidence="1">The sequence shown here is derived from an EMBL/GenBank/DDBJ whole genome shotgun (WGS) entry which is preliminary data.</text>
</comment>
<accession>A0ACC7P4Z2</accession>
<sequence length="232" mass="24746">MKRHMRYTLLLMLLLSIVSPSGSAYARQLLSDEEWDVHIVPAAAAEAHSVDLITIADETAAPAPKVENLTYVVSSGDTLSKIAGSFGTSVAMLQDYNGISNANFIHVGQKLKIPEMPVPLLEGKEPVIERVLSTTLTAYTAGAESTGKTPSHPEYGITYSGVRAEEGRTVAVDPKVIPLGSTVYIEGVGIRKAEDTGSAIKGSKIDVFMNDVGEARTFGVKRNVKVFVLASV</sequence>
<evidence type="ECO:0000313" key="1">
    <source>
        <dbReference type="EMBL" id="MFM9331785.1"/>
    </source>
</evidence>
<evidence type="ECO:0000313" key="2">
    <source>
        <dbReference type="Proteomes" id="UP001631969"/>
    </source>
</evidence>
<organism evidence="1 2">
    <name type="scientific">Paenibacillus mesotrionivorans</name>
    <dbReference type="NCBI Taxonomy" id="3160968"/>
    <lineage>
        <taxon>Bacteria</taxon>
        <taxon>Bacillati</taxon>
        <taxon>Bacillota</taxon>
        <taxon>Bacilli</taxon>
        <taxon>Bacillales</taxon>
        <taxon>Paenibacillaceae</taxon>
        <taxon>Paenibacillus</taxon>
    </lineage>
</organism>
<name>A0ACC7P4Z2_9BACL</name>